<dbReference type="InterPro" id="IPR005467">
    <property type="entry name" value="His_kinase_dom"/>
</dbReference>
<keyword evidence="3" id="KW-0597">Phosphoprotein</keyword>
<comment type="caution">
    <text evidence="8">The sequence shown here is derived from an EMBL/GenBank/DDBJ whole genome shotgun (WGS) entry which is preliminary data.</text>
</comment>
<dbReference type="InterPro" id="IPR003661">
    <property type="entry name" value="HisK_dim/P_dom"/>
</dbReference>
<dbReference type="FunFam" id="3.30.565.10:FF:000006">
    <property type="entry name" value="Sensor histidine kinase WalK"/>
    <property type="match status" value="1"/>
</dbReference>
<evidence type="ECO:0000256" key="1">
    <source>
        <dbReference type="ARBA" id="ARBA00000085"/>
    </source>
</evidence>
<evidence type="ECO:0000313" key="9">
    <source>
        <dbReference type="Proteomes" id="UP000178377"/>
    </source>
</evidence>
<dbReference type="AlphaFoldDB" id="A0A1F5PFK9"/>
<dbReference type="CDD" id="cd00082">
    <property type="entry name" value="HisKA"/>
    <property type="match status" value="1"/>
</dbReference>
<keyword evidence="5" id="KW-0418">Kinase</keyword>
<dbReference type="Gene3D" id="1.10.287.130">
    <property type="match status" value="1"/>
</dbReference>
<accession>A0A1F5PFK9</accession>
<dbReference type="Proteomes" id="UP000178377">
    <property type="component" value="Unassembled WGS sequence"/>
</dbReference>
<dbReference type="PRINTS" id="PR00344">
    <property type="entry name" value="BCTRLSENSOR"/>
</dbReference>
<dbReference type="SUPFAM" id="SSF47384">
    <property type="entry name" value="Homodimeric domain of signal transducing histidine kinase"/>
    <property type="match status" value="1"/>
</dbReference>
<comment type="catalytic activity">
    <reaction evidence="1">
        <text>ATP + protein L-histidine = ADP + protein N-phospho-L-histidine.</text>
        <dbReference type="EC" id="2.7.13.3"/>
    </reaction>
</comment>
<name>A0A1F5PFK9_9BACT</name>
<evidence type="ECO:0000313" key="8">
    <source>
        <dbReference type="EMBL" id="OGE88739.1"/>
    </source>
</evidence>
<dbReference type="InterPro" id="IPR036890">
    <property type="entry name" value="HATPase_C_sf"/>
</dbReference>
<dbReference type="SMART" id="SM00388">
    <property type="entry name" value="HisKA"/>
    <property type="match status" value="1"/>
</dbReference>
<organism evidence="8 9">
    <name type="scientific">Candidatus Doudnabacteria bacterium RIFCSPHIGHO2_01_FULL_50_11</name>
    <dbReference type="NCBI Taxonomy" id="1817828"/>
    <lineage>
        <taxon>Bacteria</taxon>
        <taxon>Candidatus Doudnaibacteriota</taxon>
    </lineage>
</organism>
<dbReference type="Pfam" id="PF00512">
    <property type="entry name" value="HisKA"/>
    <property type="match status" value="1"/>
</dbReference>
<dbReference type="EC" id="2.7.13.3" evidence="2"/>
<keyword evidence="6" id="KW-0902">Two-component regulatory system</keyword>
<gene>
    <name evidence="8" type="ORF">A2722_02450</name>
</gene>
<dbReference type="CDD" id="cd00075">
    <property type="entry name" value="HATPase"/>
    <property type="match status" value="1"/>
</dbReference>
<dbReference type="SUPFAM" id="SSF55874">
    <property type="entry name" value="ATPase domain of HSP90 chaperone/DNA topoisomerase II/histidine kinase"/>
    <property type="match status" value="1"/>
</dbReference>
<dbReference type="InterPro" id="IPR050736">
    <property type="entry name" value="Sensor_HK_Regulatory"/>
</dbReference>
<sequence>MLGFKSKTKKGSSLEESLKTDFITLSSHQLRTPLSAVKWFTEIMMTQRNGKLNQKQLEYLREIYRSNERAIALVNDLLQVSRVQEGKLHLDLTDVDLKSLVDEIIDSHRSQLTANTISYNFQVINGPLPKLALDKVKIRRVFQNLLNNAIQYTPRGGSVQITLKNSPREIVCSITDTGVGIPADQQSKIFDRFYRGTNVSKIQPDGTGLGLYIAKSLIEAHRGKIWFESTEGEGATFYFSLPKSGK</sequence>
<keyword evidence="4" id="KW-0808">Transferase</keyword>
<reference evidence="8 9" key="1">
    <citation type="journal article" date="2016" name="Nat. Commun.">
        <title>Thousands of microbial genomes shed light on interconnected biogeochemical processes in an aquifer system.</title>
        <authorList>
            <person name="Anantharaman K."/>
            <person name="Brown C.T."/>
            <person name="Hug L.A."/>
            <person name="Sharon I."/>
            <person name="Castelle C.J."/>
            <person name="Probst A.J."/>
            <person name="Thomas B.C."/>
            <person name="Singh A."/>
            <person name="Wilkins M.J."/>
            <person name="Karaoz U."/>
            <person name="Brodie E.L."/>
            <person name="Williams K.H."/>
            <person name="Hubbard S.S."/>
            <person name="Banfield J.F."/>
        </authorList>
    </citation>
    <scope>NUCLEOTIDE SEQUENCE [LARGE SCALE GENOMIC DNA]</scope>
</reference>
<dbReference type="GO" id="GO:0000155">
    <property type="term" value="F:phosphorelay sensor kinase activity"/>
    <property type="evidence" value="ECO:0007669"/>
    <property type="project" value="InterPro"/>
</dbReference>
<dbReference type="InterPro" id="IPR003594">
    <property type="entry name" value="HATPase_dom"/>
</dbReference>
<dbReference type="Gene3D" id="3.30.565.10">
    <property type="entry name" value="Histidine kinase-like ATPase, C-terminal domain"/>
    <property type="match status" value="1"/>
</dbReference>
<dbReference type="SMART" id="SM00387">
    <property type="entry name" value="HATPase_c"/>
    <property type="match status" value="1"/>
</dbReference>
<protein>
    <recommendedName>
        <fullName evidence="2">histidine kinase</fullName>
        <ecNumber evidence="2">2.7.13.3</ecNumber>
    </recommendedName>
</protein>
<dbReference type="PANTHER" id="PTHR43711">
    <property type="entry name" value="TWO-COMPONENT HISTIDINE KINASE"/>
    <property type="match status" value="1"/>
</dbReference>
<evidence type="ECO:0000256" key="2">
    <source>
        <dbReference type="ARBA" id="ARBA00012438"/>
    </source>
</evidence>
<proteinExistence type="predicted"/>
<dbReference type="STRING" id="1817828.A2722_02450"/>
<evidence type="ECO:0000256" key="4">
    <source>
        <dbReference type="ARBA" id="ARBA00022679"/>
    </source>
</evidence>
<dbReference type="PANTHER" id="PTHR43711:SF31">
    <property type="entry name" value="HISTIDINE KINASE"/>
    <property type="match status" value="1"/>
</dbReference>
<dbReference type="InterPro" id="IPR004358">
    <property type="entry name" value="Sig_transdc_His_kin-like_C"/>
</dbReference>
<dbReference type="Pfam" id="PF02518">
    <property type="entry name" value="HATPase_c"/>
    <property type="match status" value="1"/>
</dbReference>
<evidence type="ECO:0000256" key="3">
    <source>
        <dbReference type="ARBA" id="ARBA00022553"/>
    </source>
</evidence>
<evidence type="ECO:0000256" key="5">
    <source>
        <dbReference type="ARBA" id="ARBA00022777"/>
    </source>
</evidence>
<dbReference type="PROSITE" id="PS50109">
    <property type="entry name" value="HIS_KIN"/>
    <property type="match status" value="1"/>
</dbReference>
<dbReference type="EMBL" id="MFEO01000030">
    <property type="protein sequence ID" value="OGE88739.1"/>
    <property type="molecule type" value="Genomic_DNA"/>
</dbReference>
<evidence type="ECO:0000256" key="6">
    <source>
        <dbReference type="ARBA" id="ARBA00023012"/>
    </source>
</evidence>
<feature type="domain" description="Histidine kinase" evidence="7">
    <location>
        <begin position="25"/>
        <end position="245"/>
    </location>
</feature>
<dbReference type="InterPro" id="IPR036097">
    <property type="entry name" value="HisK_dim/P_sf"/>
</dbReference>
<evidence type="ECO:0000259" key="7">
    <source>
        <dbReference type="PROSITE" id="PS50109"/>
    </source>
</evidence>